<keyword evidence="2" id="KW-1185">Reference proteome</keyword>
<dbReference type="GeneID" id="24122953"/>
<dbReference type="EMBL" id="KK583189">
    <property type="protein sequence ID" value="KDO35459.1"/>
    <property type="molecule type" value="Genomic_DNA"/>
</dbReference>
<dbReference type="AlphaFoldDB" id="A0A067CXL7"/>
<protein>
    <submittedName>
        <fullName evidence="1">Uncharacterized protein</fullName>
    </submittedName>
</protein>
<organism evidence="1 2">
    <name type="scientific">Saprolegnia parasitica (strain CBS 223.65)</name>
    <dbReference type="NCBI Taxonomy" id="695850"/>
    <lineage>
        <taxon>Eukaryota</taxon>
        <taxon>Sar</taxon>
        <taxon>Stramenopiles</taxon>
        <taxon>Oomycota</taxon>
        <taxon>Saprolegniomycetes</taxon>
        <taxon>Saprolegniales</taxon>
        <taxon>Saprolegniaceae</taxon>
        <taxon>Saprolegnia</taxon>
    </lineage>
</organism>
<evidence type="ECO:0000313" key="1">
    <source>
        <dbReference type="EMBL" id="KDO35459.1"/>
    </source>
</evidence>
<gene>
    <name evidence="1" type="ORF">SPRG_00306</name>
</gene>
<dbReference type="RefSeq" id="XP_012193798.1">
    <property type="nucleotide sequence ID" value="XM_012338408.1"/>
</dbReference>
<evidence type="ECO:0000313" key="2">
    <source>
        <dbReference type="Proteomes" id="UP000030745"/>
    </source>
</evidence>
<reference evidence="1 2" key="1">
    <citation type="journal article" date="2013" name="PLoS Genet.">
        <title>Distinctive expansion of potential virulence genes in the genome of the oomycete fish pathogen Saprolegnia parasitica.</title>
        <authorList>
            <person name="Jiang R.H."/>
            <person name="de Bruijn I."/>
            <person name="Haas B.J."/>
            <person name="Belmonte R."/>
            <person name="Lobach L."/>
            <person name="Christie J."/>
            <person name="van den Ackerveken G."/>
            <person name="Bottin A."/>
            <person name="Bulone V."/>
            <person name="Diaz-Moreno S.M."/>
            <person name="Dumas B."/>
            <person name="Fan L."/>
            <person name="Gaulin E."/>
            <person name="Govers F."/>
            <person name="Grenville-Briggs L.J."/>
            <person name="Horner N.R."/>
            <person name="Levin J.Z."/>
            <person name="Mammella M."/>
            <person name="Meijer H.J."/>
            <person name="Morris P."/>
            <person name="Nusbaum C."/>
            <person name="Oome S."/>
            <person name="Phillips A.J."/>
            <person name="van Rooyen D."/>
            <person name="Rzeszutek E."/>
            <person name="Saraiva M."/>
            <person name="Secombes C.J."/>
            <person name="Seidl M.F."/>
            <person name="Snel B."/>
            <person name="Stassen J.H."/>
            <person name="Sykes S."/>
            <person name="Tripathy S."/>
            <person name="van den Berg H."/>
            <person name="Vega-Arreguin J.C."/>
            <person name="Wawra S."/>
            <person name="Young S.K."/>
            <person name="Zeng Q."/>
            <person name="Dieguez-Uribeondo J."/>
            <person name="Russ C."/>
            <person name="Tyler B.M."/>
            <person name="van West P."/>
        </authorList>
    </citation>
    <scope>NUCLEOTIDE SEQUENCE [LARGE SCALE GENOMIC DNA]</scope>
    <source>
        <strain evidence="1 2">CBS 223.65</strain>
    </source>
</reference>
<sequence>MGRQRKTQRAPMPLRRLPTGKEPYEEAIQILRNTATFVPQPWHTFELPHYVEPLLRVSTMDEWLGWPLGKAQALEVMDAYTTSPGVAVVPAAHLAVQSADWHHALDVARQYIRTMFSPSGSFSLQLSHLLLDATGVSPTPSLRPAGSIGTVAFLLPSLFTGGAMTLTNDGATHVWQPNDTFLTRLHCLVQAASSDITVDRITSGRRALLVYDLVDTSPSTTFADAVAKLAAAAHEHPRLFNFVSLRLAHPNPSLDYDQLTTGDKIVVQALAQSGAYDVVLAEHEKYADFFNDGESDCAATIKRFQEVPGAALPDVIADHTHYLSAEALLFEKADPRTDNYNGPRYSIFFWPKSARILFVDLETGVNALQEAVGGHSTDDLLGQPSIQALLDALLLRFNDRSEPEVGMAYGQSLGVLCDVLIALQERDTVQHLLRDIVRYTKDAESFSGVASAISSLVAFFGWETLSVSLHAMLRRWSQSARGLHLCYRLVANLAGAAESPICAPISQPFAVELIVSLWSQIAAEVESVIQPGGTVIVEDGCMDDSCAAAAPRAIFQFTLFLQLHVARPERVRQRWLYNRLPDRVVAQIASFLGPAVSLAEMEDMEIFEPVLDMTPGVAAAMRIGLNHGANMGFINSILDAYLEGADADMEDNVHFDLQLVSSLLVVAAAGNRFTAVLERLTFDRHLALAPSMLAFVQLWPEIASPSIRQQCSELLLDAAGDSIVANQGRIGRCRPTPVLNAVSALTYFAKFDRVNLMTFMATWLAALGRDAVQTTLGDVVIELHTRVPSEARLISRLARVYLADVANDATVPRLTDYALRNVAVPACCDHCSDFRSYIEDPVRVTFAVGCWNSCDRLLEVVRRHPLQLQLQHTTSPRHDENFELEYDIEFGEVVDEEFVCKVRQPGQVTASELREHFARQRAATERAEKTQRITAIRDAVMASMMAHDASEDHRW</sequence>
<dbReference type="OMA" id="CYRLVAN"/>
<proteinExistence type="predicted"/>
<dbReference type="KEGG" id="spar:SPRG_00306"/>
<accession>A0A067CXL7</accession>
<name>A0A067CXL7_SAPPC</name>
<dbReference type="OrthoDB" id="10327810at2759"/>
<dbReference type="VEuPathDB" id="FungiDB:SPRG_00306"/>
<dbReference type="Proteomes" id="UP000030745">
    <property type="component" value="Unassembled WGS sequence"/>
</dbReference>